<comment type="cofactor">
    <cofactor evidence="1">
        <name>biotin</name>
        <dbReference type="ChEBI" id="CHEBI:57586"/>
    </cofactor>
</comment>
<evidence type="ECO:0000256" key="1">
    <source>
        <dbReference type="ARBA" id="ARBA00001953"/>
    </source>
</evidence>
<dbReference type="AlphaFoldDB" id="S3UWG6"/>
<dbReference type="PROSITE" id="PS50989">
    <property type="entry name" value="COA_CT_CTER"/>
    <property type="match status" value="1"/>
</dbReference>
<dbReference type="InterPro" id="IPR000089">
    <property type="entry name" value="Biotin_lipoyl"/>
</dbReference>
<keyword evidence="6 9" id="KW-0067">ATP-binding</keyword>
<dbReference type="Gene3D" id="3.90.226.10">
    <property type="entry name" value="2-enoyl-CoA Hydratase, Chain A, domain 1"/>
    <property type="match status" value="2"/>
</dbReference>
<dbReference type="STRING" id="1193011.LEP1GSC058_1818"/>
<evidence type="ECO:0000259" key="13">
    <source>
        <dbReference type="PROSITE" id="PS50980"/>
    </source>
</evidence>
<keyword evidence="8" id="KW-0511">Multifunctional enzyme</keyword>
<dbReference type="InterPro" id="IPR005481">
    <property type="entry name" value="BC-like_N"/>
</dbReference>
<dbReference type="SUPFAM" id="SSF52440">
    <property type="entry name" value="PreATP-grasp domain"/>
    <property type="match status" value="1"/>
</dbReference>
<dbReference type="PANTHER" id="PTHR48095">
    <property type="entry name" value="PYRUVATE CARBOXYLASE SUBUNIT A"/>
    <property type="match status" value="1"/>
</dbReference>
<dbReference type="Pfam" id="PF01039">
    <property type="entry name" value="Carboxyl_trans"/>
    <property type="match status" value="1"/>
</dbReference>
<dbReference type="EMBL" id="AKWZ02000009">
    <property type="protein sequence ID" value="EPG74741.1"/>
    <property type="molecule type" value="Genomic_DNA"/>
</dbReference>
<feature type="domain" description="CoA carboxyltransferase N-terminal" evidence="13">
    <location>
        <begin position="585"/>
        <end position="854"/>
    </location>
</feature>
<keyword evidence="4" id="KW-0436">Ligase</keyword>
<evidence type="ECO:0000259" key="11">
    <source>
        <dbReference type="PROSITE" id="PS50975"/>
    </source>
</evidence>
<reference evidence="15" key="1">
    <citation type="submission" date="2013-04" db="EMBL/GenBank/DDBJ databases">
        <authorList>
            <person name="Harkins D.M."/>
            <person name="Durkin A.S."/>
            <person name="Selengut J.D."/>
            <person name="Sanka R."/>
            <person name="DePew J."/>
            <person name="Purushe J."/>
            <person name="Ahmed A."/>
            <person name="van der Linden H."/>
            <person name="Goris M.G.A."/>
            <person name="Hartskeerl R.A."/>
            <person name="Vinetz J.M."/>
            <person name="Sutton G.G."/>
            <person name="Nelson W.C."/>
            <person name="Fouts D.E."/>
        </authorList>
    </citation>
    <scope>NUCLEOTIDE SEQUENCE [LARGE SCALE GENOMIC DNA]</scope>
    <source>
        <strain evidence="15">BUT 6</strain>
    </source>
</reference>
<dbReference type="InterPro" id="IPR011053">
    <property type="entry name" value="Single_hybrid_motif"/>
</dbReference>
<dbReference type="GO" id="GO:0016740">
    <property type="term" value="F:transferase activity"/>
    <property type="evidence" value="ECO:0007669"/>
    <property type="project" value="UniProtKB-KW"/>
</dbReference>
<evidence type="ECO:0000256" key="8">
    <source>
        <dbReference type="ARBA" id="ARBA00023268"/>
    </source>
</evidence>
<dbReference type="PROSITE" id="PS00188">
    <property type="entry name" value="BIOTIN"/>
    <property type="match status" value="1"/>
</dbReference>
<evidence type="ECO:0000313" key="15">
    <source>
        <dbReference type="EMBL" id="EPG74741.1"/>
    </source>
</evidence>
<dbReference type="InterPro" id="IPR051602">
    <property type="entry name" value="ACC_Biotin_Carboxylase"/>
</dbReference>
<dbReference type="SMART" id="SM00878">
    <property type="entry name" value="Biotin_carb_C"/>
    <property type="match status" value="1"/>
</dbReference>
<dbReference type="Proteomes" id="UP000014540">
    <property type="component" value="Unassembled WGS sequence"/>
</dbReference>
<dbReference type="Gene3D" id="3.30.470.20">
    <property type="entry name" value="ATP-grasp fold, B domain"/>
    <property type="match status" value="1"/>
</dbReference>
<dbReference type="InterPro" id="IPR011762">
    <property type="entry name" value="COA_CT_N"/>
</dbReference>
<gene>
    <name evidence="15" type="ORF">LEP1GSC058_1818</name>
</gene>
<evidence type="ECO:0000256" key="9">
    <source>
        <dbReference type="PROSITE-ProRule" id="PRU00409"/>
    </source>
</evidence>
<dbReference type="PANTHER" id="PTHR48095:SF5">
    <property type="entry name" value="BLL7292 PROTEIN"/>
    <property type="match status" value="1"/>
</dbReference>
<dbReference type="InterPro" id="IPR011761">
    <property type="entry name" value="ATP-grasp"/>
</dbReference>
<evidence type="ECO:0000256" key="4">
    <source>
        <dbReference type="ARBA" id="ARBA00022598"/>
    </source>
</evidence>
<dbReference type="InterPro" id="IPR016185">
    <property type="entry name" value="PreATP-grasp_dom_sf"/>
</dbReference>
<dbReference type="InterPro" id="IPR005479">
    <property type="entry name" value="CPAse_ATP-bd"/>
</dbReference>
<dbReference type="GO" id="GO:0003989">
    <property type="term" value="F:acetyl-CoA carboxylase activity"/>
    <property type="evidence" value="ECO:0007669"/>
    <property type="project" value="UniProtKB-EC"/>
</dbReference>
<proteinExistence type="predicted"/>
<dbReference type="GO" id="GO:0005524">
    <property type="term" value="F:ATP binding"/>
    <property type="evidence" value="ECO:0007669"/>
    <property type="project" value="UniProtKB-UniRule"/>
</dbReference>
<dbReference type="SUPFAM" id="SSF51230">
    <property type="entry name" value="Single hybrid motif"/>
    <property type="match status" value="1"/>
</dbReference>
<keyword evidence="7" id="KW-0092">Biotin</keyword>
<dbReference type="InterPro" id="IPR013815">
    <property type="entry name" value="ATP_grasp_subdomain_1"/>
</dbReference>
<dbReference type="PROSITE" id="PS50968">
    <property type="entry name" value="BIOTINYL_LIPOYL"/>
    <property type="match status" value="1"/>
</dbReference>
<evidence type="ECO:0000256" key="3">
    <source>
        <dbReference type="ARBA" id="ARBA00013058"/>
    </source>
</evidence>
<dbReference type="PROSITE" id="PS50979">
    <property type="entry name" value="BC"/>
    <property type="match status" value="1"/>
</dbReference>
<dbReference type="Gene3D" id="3.30.1490.20">
    <property type="entry name" value="ATP-grasp fold, A domain"/>
    <property type="match status" value="1"/>
</dbReference>
<dbReference type="Pfam" id="PF02785">
    <property type="entry name" value="Biotin_carb_C"/>
    <property type="match status" value="1"/>
</dbReference>
<evidence type="ECO:0000313" key="16">
    <source>
        <dbReference type="Proteomes" id="UP000014540"/>
    </source>
</evidence>
<dbReference type="InterPro" id="IPR011763">
    <property type="entry name" value="COA_CT_C"/>
</dbReference>
<organism evidence="15 16">
    <name type="scientific">Leptospira fainei serovar Hurstbridge str. BUT 6</name>
    <dbReference type="NCBI Taxonomy" id="1193011"/>
    <lineage>
        <taxon>Bacteria</taxon>
        <taxon>Pseudomonadati</taxon>
        <taxon>Spirochaetota</taxon>
        <taxon>Spirochaetia</taxon>
        <taxon>Leptospirales</taxon>
        <taxon>Leptospiraceae</taxon>
        <taxon>Leptospira</taxon>
    </lineage>
</organism>
<dbReference type="InterPro" id="IPR005482">
    <property type="entry name" value="Biotin_COase_C"/>
</dbReference>
<keyword evidence="15" id="KW-0808">Transferase</keyword>
<keyword evidence="5 9" id="KW-0547">Nucleotide-binding</keyword>
<feature type="domain" description="ATP-grasp" evidence="11">
    <location>
        <begin position="129"/>
        <end position="326"/>
    </location>
</feature>
<sequence length="1092" mass="119027">MEEIAAHSHMASKKLLIANRGEVAIRIARATAALGWESVVVFSEDDADSKHRLCGDYSIPLKGSGSHSYLDGDQLIRIAKETHCSFLHPGYGFLSENAEFAERCLAEGLQFVGPSPQVVKILGDKLEAIRLAEQNSIPVLAGTRGPTTIGQAKNFFVQHGALMIKALSGGGGRGIRRIRNLEQLEEDFLRCSSEANAAFGNGDLYVEQFLPRARHIEVQIVGDVHGEIAHLWERDCTLQRRNQKLIEVSPAPNLSSEIRDQILNSALQLARSVQYSSLGTFEFLLDEETKGRFYFIEANPRLQVEHTVTEQVTGIDILQMQLRIAEGQSLKNLGIWPDAIAPPAGFAVQLRINAETFDQTGNPQPSTGKLSVFESATGPGIRVDTSAYSGYVMNPNFDSLLAKLIVRTKSSHISDALALAYRALSDFNIQGVKTNKTFLQNLLLLPEVENYSVYTGMIDEISGSGRFEDSKIHKEFSFSSDKNDSSSKAVEINEAPLGTLQVPSSISGRLTEICVAVGEVIRKGQKIAIISAMKMEHVINAEVSGLVEMIPVSIGSVIASGQSLLYVRPSDVTGSALENRDEIDFDSIRPDLQNLLNRLSLNEDSSRSQAVAKRHKRGQRTVRENIADLCDPGTFVEYGALAIAAQRRRRSLDELIKLSPADGLVTGLASVNGSLFDRHKSRCAVLAYDYTVFMGTQGAMNHKKTDRLLQVVKELRLPLVFFTEGGGGRPGEVDMPAVAGLDLHTFRQYASLKGIAPRIAITSGRCFAGNAALFGSSDITIATQGSNIGMGGPVMVKGGGLGNFSAEDIGPVDIQTKNGVVDILVKDEVEAVQIAKKALSYFQGNIINFSCSDQRALRIAIPENRLRSYDIRSLIEILADADSFLELRQQFALGMVTGFIRIEGRALGLIANDPTHLAGAIDAEGADKAIDFIKLCNSFNIPILFLCDTPGFMVGPEVEKRGLVRKAGRLFEESAACKVPIFTVVLRKGYGLGAMAMAGGSFHAPVFTISWPSGEFGAMGIEGEIRTGFQKELAEITDWNERQKLFDRLVNEAYERGKAMNMASYLEIDAVIDPADSRKWILRGLDSIPKVL</sequence>
<dbReference type="Gene3D" id="2.40.50.100">
    <property type="match status" value="1"/>
</dbReference>
<evidence type="ECO:0000259" key="10">
    <source>
        <dbReference type="PROSITE" id="PS50968"/>
    </source>
</evidence>
<dbReference type="GO" id="GO:0046872">
    <property type="term" value="F:metal ion binding"/>
    <property type="evidence" value="ECO:0007669"/>
    <property type="project" value="InterPro"/>
</dbReference>
<dbReference type="InterPro" id="IPR011764">
    <property type="entry name" value="Biotin_carboxylation_dom"/>
</dbReference>
<feature type="domain" description="Lipoyl-binding" evidence="10">
    <location>
        <begin position="497"/>
        <end position="568"/>
    </location>
</feature>
<dbReference type="CDD" id="cd06850">
    <property type="entry name" value="biotinyl_domain"/>
    <property type="match status" value="1"/>
</dbReference>
<dbReference type="UniPathway" id="UPA00655">
    <property type="reaction ID" value="UER00711"/>
</dbReference>
<dbReference type="PROSITE" id="PS50975">
    <property type="entry name" value="ATP_GRASP"/>
    <property type="match status" value="1"/>
</dbReference>
<dbReference type="Pfam" id="PF02786">
    <property type="entry name" value="CPSase_L_D2"/>
    <property type="match status" value="1"/>
</dbReference>
<comment type="pathway">
    <text evidence="2">Lipid metabolism; malonyl-CoA biosynthesis; malonyl-CoA from acetyl-CoA: step 1/1.</text>
</comment>
<dbReference type="InterPro" id="IPR029045">
    <property type="entry name" value="ClpP/crotonase-like_dom_sf"/>
</dbReference>
<evidence type="ECO:0000256" key="6">
    <source>
        <dbReference type="ARBA" id="ARBA00022840"/>
    </source>
</evidence>
<feature type="domain" description="CoA carboxyltransferase C-terminal" evidence="14">
    <location>
        <begin position="852"/>
        <end position="1087"/>
    </location>
</feature>
<dbReference type="Gene3D" id="3.40.50.20">
    <property type="match status" value="1"/>
</dbReference>
<dbReference type="InterPro" id="IPR011054">
    <property type="entry name" value="Rudment_hybrid_motif"/>
</dbReference>
<evidence type="ECO:0000259" key="14">
    <source>
        <dbReference type="PROSITE" id="PS50989"/>
    </source>
</evidence>
<dbReference type="Pfam" id="PF00364">
    <property type="entry name" value="Biotin_lipoyl"/>
    <property type="match status" value="1"/>
</dbReference>
<dbReference type="SUPFAM" id="SSF56059">
    <property type="entry name" value="Glutathione synthetase ATP-binding domain-like"/>
    <property type="match status" value="1"/>
</dbReference>
<name>S3UWG6_9LEPT</name>
<feature type="domain" description="Biotin carboxylation" evidence="12">
    <location>
        <begin position="11"/>
        <end position="463"/>
    </location>
</feature>
<evidence type="ECO:0000259" key="12">
    <source>
        <dbReference type="PROSITE" id="PS50979"/>
    </source>
</evidence>
<accession>S3UWG6</accession>
<dbReference type="Pfam" id="PF00289">
    <property type="entry name" value="Biotin_carb_N"/>
    <property type="match status" value="1"/>
</dbReference>
<keyword evidence="16" id="KW-1185">Reference proteome</keyword>
<evidence type="ECO:0000256" key="5">
    <source>
        <dbReference type="ARBA" id="ARBA00022741"/>
    </source>
</evidence>
<dbReference type="SUPFAM" id="SSF52096">
    <property type="entry name" value="ClpP/crotonase"/>
    <property type="match status" value="2"/>
</dbReference>
<evidence type="ECO:0000256" key="2">
    <source>
        <dbReference type="ARBA" id="ARBA00004956"/>
    </source>
</evidence>
<dbReference type="PROSITE" id="PS50980">
    <property type="entry name" value="COA_CT_NTER"/>
    <property type="match status" value="1"/>
</dbReference>
<comment type="caution">
    <text evidence="15">The sequence shown here is derived from an EMBL/GenBank/DDBJ whole genome shotgun (WGS) entry which is preliminary data.</text>
</comment>
<evidence type="ECO:0000256" key="7">
    <source>
        <dbReference type="ARBA" id="ARBA00023267"/>
    </source>
</evidence>
<dbReference type="InterPro" id="IPR034733">
    <property type="entry name" value="AcCoA_carboxyl_beta"/>
</dbReference>
<dbReference type="EC" id="6.4.1.2" evidence="3"/>
<dbReference type="InterPro" id="IPR001882">
    <property type="entry name" value="Biotin_BS"/>
</dbReference>
<dbReference type="GO" id="GO:2001295">
    <property type="term" value="P:malonyl-CoA biosynthetic process"/>
    <property type="evidence" value="ECO:0007669"/>
    <property type="project" value="UniProtKB-UniPathway"/>
</dbReference>
<dbReference type="SUPFAM" id="SSF51246">
    <property type="entry name" value="Rudiment single hybrid motif"/>
    <property type="match status" value="1"/>
</dbReference>
<protein>
    <recommendedName>
        <fullName evidence="3">acetyl-CoA carboxylase</fullName>
        <ecNumber evidence="3">6.4.1.2</ecNumber>
    </recommendedName>
</protein>
<dbReference type="PROSITE" id="PS00867">
    <property type="entry name" value="CPSASE_2"/>
    <property type="match status" value="1"/>
</dbReference>